<evidence type="ECO:0000256" key="2">
    <source>
        <dbReference type="ARBA" id="ARBA00007171"/>
    </source>
</evidence>
<evidence type="ECO:0000256" key="1">
    <source>
        <dbReference type="ARBA" id="ARBA00004162"/>
    </source>
</evidence>
<proteinExistence type="inferred from homology"/>
<evidence type="ECO:0000259" key="6">
    <source>
        <dbReference type="Pfam" id="PF03717"/>
    </source>
</evidence>
<dbReference type="Proteomes" id="UP000182835">
    <property type="component" value="Unassembled WGS sequence"/>
</dbReference>
<dbReference type="GO" id="GO:0008658">
    <property type="term" value="F:penicillin binding"/>
    <property type="evidence" value="ECO:0007669"/>
    <property type="project" value="InterPro"/>
</dbReference>
<evidence type="ECO:0000313" key="8">
    <source>
        <dbReference type="EMBL" id="OJG15490.1"/>
    </source>
</evidence>
<dbReference type="InterPro" id="IPR012338">
    <property type="entry name" value="Beta-lactam/transpept-like"/>
</dbReference>
<dbReference type="Gene3D" id="3.90.1310.10">
    <property type="entry name" value="Penicillin-binding protein 2a (Domain 2)"/>
    <property type="match status" value="1"/>
</dbReference>
<evidence type="ECO:0000259" key="7">
    <source>
        <dbReference type="Pfam" id="PF05223"/>
    </source>
</evidence>
<dbReference type="InterPro" id="IPR032710">
    <property type="entry name" value="NTF2-like_dom_sf"/>
</dbReference>
<comment type="caution">
    <text evidence="8">The sequence shown here is derived from an EMBL/GenBank/DDBJ whole genome shotgun (WGS) entry which is preliminary data.</text>
</comment>
<dbReference type="Pfam" id="PF05223">
    <property type="entry name" value="MecA_N"/>
    <property type="match status" value="1"/>
</dbReference>
<feature type="transmembrane region" description="Helical" evidence="4">
    <location>
        <begin position="42"/>
        <end position="64"/>
    </location>
</feature>
<evidence type="ECO:0000256" key="4">
    <source>
        <dbReference type="SAM" id="Phobius"/>
    </source>
</evidence>
<name>A0A1L8R6W0_9ENTE</name>
<dbReference type="SUPFAM" id="SSF56519">
    <property type="entry name" value="Penicillin binding protein dimerisation domain"/>
    <property type="match status" value="1"/>
</dbReference>
<sequence length="706" mass="77778">MLKNTELEKAGTYPGVKYEYYFIRRKKMTEQSRRNTKQKKKFNPFFIVILLLILLIAGGAFFAYHLQSEKKQAAREQVVKDFTTYLAEGKYDKIPSTLLVDTAQRNGYSKKEISEKYQTIFTAIEAKNIKLSDLKITAGKNDQYQVTYELSLSTAMGQLKNLKYQTYLAYENNEPKLEWGPNLIFPQMSGKDKVSLTVDAPVRGQILDRNNQPLAENGTLKQLGVVPQKLGEGSEKEKNIAAIAQIYDLTEKQITQALAQSWVKPDYFVPLKIVDEAKSLPTGASIQEITGRKYPLGAAAAQLVGYLGKITAEDLEKHPELTSDGEIGRAGLEATYDEKLRGTAGGKLAITDEAGNEKSVLLETKKKDGESIHLTIDSSLQELAYNALANQAGATVVSAPKTGDLLALVSSPSYDPNKMTNGISQKEYDAYEKDSKKPFLNRLVTGYAPGSTFKTITAAIGLDNGSLDPNQKVAINGLKWQQDSSWGDYYVTRVSDVPSVNLKDALVYSDNIYMAQATLKMGEKAFRAGLDQFIFGEGLDLPLAMNPAQISNEKSFDSKILLADTGYGQGQLLINPIQQATMYSVFANQGTLVYPKLIKDAKTKEKEAVVKAASVAQINEDLQAVVTDPNGTAHSLSSLGFSLAAKTGTAEIKEKQDEKGQENSFLLAYEGEGSSYLFISMLEDRQENESATQLAPSVLQYLHDHY</sequence>
<comment type="similarity">
    <text evidence="2">Belongs to the transpeptidase family.</text>
</comment>
<keyword evidence="4" id="KW-1133">Transmembrane helix</keyword>
<dbReference type="Gene3D" id="3.40.710.10">
    <property type="entry name" value="DD-peptidase/beta-lactamase superfamily"/>
    <property type="match status" value="1"/>
</dbReference>
<dbReference type="GO" id="GO:0071972">
    <property type="term" value="F:peptidoglycan L,D-transpeptidase activity"/>
    <property type="evidence" value="ECO:0007669"/>
    <property type="project" value="TreeGrafter"/>
</dbReference>
<feature type="domain" description="NTF2-like N-terminal transpeptidase" evidence="7">
    <location>
        <begin position="78"/>
        <end position="191"/>
    </location>
</feature>
<dbReference type="AlphaFoldDB" id="A0A1L8R6W0"/>
<evidence type="ECO:0000313" key="9">
    <source>
        <dbReference type="Proteomes" id="UP000182835"/>
    </source>
</evidence>
<evidence type="ECO:0000256" key="3">
    <source>
        <dbReference type="ARBA" id="ARBA00023136"/>
    </source>
</evidence>
<dbReference type="PANTHER" id="PTHR30627:SF25">
    <property type="entry name" value="PENICILLIN-BINDING PROTEIN 3"/>
    <property type="match status" value="1"/>
</dbReference>
<dbReference type="STRING" id="317010.RU96_GL002303"/>
<dbReference type="SUPFAM" id="SSF54427">
    <property type="entry name" value="NTF2-like"/>
    <property type="match status" value="1"/>
</dbReference>
<dbReference type="PANTHER" id="PTHR30627">
    <property type="entry name" value="PEPTIDOGLYCAN D,D-TRANSPEPTIDASE"/>
    <property type="match status" value="1"/>
</dbReference>
<reference evidence="8 9" key="1">
    <citation type="submission" date="2014-12" db="EMBL/GenBank/DDBJ databases">
        <title>Draft genome sequences of 29 type strains of Enterococci.</title>
        <authorList>
            <person name="Zhong Z."/>
            <person name="Sun Z."/>
            <person name="Liu W."/>
            <person name="Zhang W."/>
            <person name="Zhang H."/>
        </authorList>
    </citation>
    <scope>NUCLEOTIDE SEQUENCE [LARGE SCALE GENOMIC DNA]</scope>
    <source>
        <strain evidence="8 9">DSM 21207</strain>
    </source>
</reference>
<protein>
    <recommendedName>
        <fullName evidence="10">Penicillin-binding protein transpeptidase</fullName>
    </recommendedName>
</protein>
<dbReference type="InterPro" id="IPR005311">
    <property type="entry name" value="PBP_dimer"/>
</dbReference>
<dbReference type="SUPFAM" id="SSF56601">
    <property type="entry name" value="beta-lactamase/transpeptidase-like"/>
    <property type="match status" value="1"/>
</dbReference>
<dbReference type="Pfam" id="PF00905">
    <property type="entry name" value="Transpeptidase"/>
    <property type="match status" value="1"/>
</dbReference>
<comment type="subcellular location">
    <subcellularLocation>
        <location evidence="1">Cell membrane</location>
        <topology evidence="1">Single-pass membrane protein</topology>
    </subcellularLocation>
</comment>
<dbReference type="InterPro" id="IPR050515">
    <property type="entry name" value="Beta-lactam/transpept"/>
</dbReference>
<evidence type="ECO:0008006" key="10">
    <source>
        <dbReference type="Google" id="ProtNLM"/>
    </source>
</evidence>
<evidence type="ECO:0000259" key="5">
    <source>
        <dbReference type="Pfam" id="PF00905"/>
    </source>
</evidence>
<dbReference type="Gene3D" id="3.30.1390.30">
    <property type="entry name" value="Penicillin-binding protein 2a, domain 3"/>
    <property type="match status" value="1"/>
</dbReference>
<dbReference type="Gene3D" id="3.10.450.100">
    <property type="entry name" value="NTF2-like, domain 1"/>
    <property type="match status" value="1"/>
</dbReference>
<keyword evidence="3 4" id="KW-0472">Membrane</keyword>
<dbReference type="EMBL" id="JXKG01000007">
    <property type="protein sequence ID" value="OJG15490.1"/>
    <property type="molecule type" value="Genomic_DNA"/>
</dbReference>
<accession>A0A1L8R6W0</accession>
<feature type="domain" description="Penicillin-binding protein dimerisation" evidence="6">
    <location>
        <begin position="200"/>
        <end position="358"/>
    </location>
</feature>
<dbReference type="GO" id="GO:0046677">
    <property type="term" value="P:response to antibiotic"/>
    <property type="evidence" value="ECO:0007669"/>
    <property type="project" value="InterPro"/>
</dbReference>
<dbReference type="InterPro" id="IPR001460">
    <property type="entry name" value="PCN-bd_Tpept"/>
</dbReference>
<dbReference type="Pfam" id="PF03717">
    <property type="entry name" value="PBP_dimer"/>
    <property type="match status" value="1"/>
</dbReference>
<dbReference type="GO" id="GO:0071555">
    <property type="term" value="P:cell wall organization"/>
    <property type="evidence" value="ECO:0007669"/>
    <property type="project" value="TreeGrafter"/>
</dbReference>
<dbReference type="GO" id="GO:0005886">
    <property type="term" value="C:plasma membrane"/>
    <property type="evidence" value="ECO:0007669"/>
    <property type="project" value="UniProtKB-SubCell"/>
</dbReference>
<keyword evidence="4" id="KW-0812">Transmembrane</keyword>
<gene>
    <name evidence="8" type="ORF">RU96_GL002303</name>
</gene>
<dbReference type="InterPro" id="IPR007887">
    <property type="entry name" value="MecA_N"/>
</dbReference>
<dbReference type="InterPro" id="IPR036138">
    <property type="entry name" value="PBP_dimer_sf"/>
</dbReference>
<organism evidence="8 9">
    <name type="scientific">Enterococcus canintestini</name>
    <dbReference type="NCBI Taxonomy" id="317010"/>
    <lineage>
        <taxon>Bacteria</taxon>
        <taxon>Bacillati</taxon>
        <taxon>Bacillota</taxon>
        <taxon>Bacilli</taxon>
        <taxon>Lactobacillales</taxon>
        <taxon>Enterococcaceae</taxon>
        <taxon>Enterococcus</taxon>
    </lineage>
</organism>
<feature type="domain" description="Penicillin-binding protein transpeptidase" evidence="5">
    <location>
        <begin position="393"/>
        <end position="693"/>
    </location>
</feature>